<dbReference type="Gene3D" id="2.60.40.10">
    <property type="entry name" value="Immunoglobulins"/>
    <property type="match status" value="5"/>
</dbReference>
<feature type="domain" description="PKD/Chitinase" evidence="1">
    <location>
        <begin position="952"/>
        <end position="1040"/>
    </location>
</feature>
<proteinExistence type="predicted"/>
<keyword evidence="3" id="KW-1185">Reference proteome</keyword>
<dbReference type="EMBL" id="CP139781">
    <property type="protein sequence ID" value="WRQ86800.1"/>
    <property type="molecule type" value="Genomic_DNA"/>
</dbReference>
<accession>A0ABZ1C560</accession>
<feature type="domain" description="PKD/Chitinase" evidence="1">
    <location>
        <begin position="1139"/>
        <end position="1224"/>
    </location>
</feature>
<dbReference type="Proteomes" id="UP000738431">
    <property type="component" value="Chromosome"/>
</dbReference>
<dbReference type="SMART" id="SM00089">
    <property type="entry name" value="PKD"/>
    <property type="match status" value="5"/>
</dbReference>
<sequence length="1704" mass="172580">MKTSFSPMRCIAWVVGLCLIGMTQLAAAPIISVTGATVSPGSVEPGDAIEIELALANSQAAQEPAVPGDTLAAGTSITATITFTHMDTGTQFVVSGTGQTPDAIDPEGNGTVKISGFVPTQTTDQGGYRIDVAVTAPSASSYSSADQALTLNGSPDFVVTSLTYPAGISYEGGDTIPMSLTYTNRVNTYGSNNVPYVPGALGFSDYFRIEVILSSNPTFGDADDFLLTFFDIGSRVDADGVDRTLNWTQLLPGNFPGSFYVIAKIDTLEQVSEVEENNGRDDGNNVWLDPEGTRIALDPTNFPTVYWTSDEGNNWSDQPVTSEDGRYTVFASDSTNLVDGDGNNQRDIFVYDQQTSTIRRLNVSEQGAEGNGASQYPFISANANRVAFSSEATNLVLGDTNGFSDIYVVTTFTGAISRVSLSSTGTQANGSSFRPALSQDGRYVVFESSATNLVTGGTATGVTHIFLRDTQTGTTELISVDGSGAAGNDDSTQARVSADGRYVVFASDASNLVAGDANGTRDIFVRDRTAGTTTRVSVATGGTEANGFSRSPSLTSDGGMVAFSSAASNLVAGDTNGIPDIFVHTVATGVTTRVSISSAGAQASDPSSANFQLGSINPSISATGRFVAFASLANNLTDGDAVGQYQGTDSNRSLDIFVHDRDVTATGTFDTPGNIATEMVSRNRFGYQTLRVLGEPSTAASDIFPAISSDGRWVAFPSDAEGNSGLAHGATNRTSPDTNDYRDVFLHDRRINALPNPGNDPTVSITAPINGGSVAIGSTVSVVASASAPAGTVASVEFFVNGSSIGTVTQAPYSVNWSPTVAATYTLSALVIDSFGNRGVSGTISVTVSTTSPATPSVTVTSPSAGAVLPVNTSTTINATASDSDGTIASVEFFANGQSLGIDTNFPYSIAWTPQATGSFAITAEATDDGGNTSVSAIVLATVTGGGAPSATLTAPGAGSSFVVGTTIPLSATASAVSPASVQSVRFLANGQPILVDAGEPYVGSWTPVASGVYALTVEVTDSLGNVSTSASTSVSIIANGAPTVALTSPVSGTSAQQGTPLALTATALDLDGLVANVTFLVNGVPVGTAAAMPYTAVWTPPGPGNYSVVARATDNSGNFTDSVPVVVTVAANGAPTVELTFPANGATTLLGNGLELQASASDSNGSIAAVEFFANGVSVGRDTTGPFTANWVPNSTGLYRIRATATDNGGSIASTSEITVAVLDADEAETLYSGIYIAGFESGNFTVARQGDRGVIFVGYTDSTSAGILGIEPRIYHYNVPSISAGGNFSQTVGNATVISGTVDGAAAYGTFAAADAQATFSGALSSGSSDGYAGPTGVIYGSLTDNQDSELLALVGPDASVTFYARKGTAEDVSLPGSLAADGSFDIATVRGGTISGMIDPETGFLSGTLTNSPASGALSGAASTPTPAADGFLRNLSTRGHVGTGQSVLVAGFVVNGSTPKRLLVRAIGPTLGTFNVSGAVADPVLQLYRGETVVATNDNWGDAAGVPAASATVGAFALPSGSADAALVATLQPGAYTAQVSGAGGSSGVGLVELYDVDTQTPFSAEKVLNVSTRGEVGTGSSAQLIAGVTINGTTAKRVLIRAIGPTLSEFGIGNPLNDPVLRIVRQSDSAVVRENDDWEVGNDVGQVTEAGGSVGAFALPSGSQDAVLLITLPPGAYTALVSSGDGDTGVAIVEVYEVP</sequence>
<dbReference type="SUPFAM" id="SSF69304">
    <property type="entry name" value="Tricorn protease N-terminal domain"/>
    <property type="match status" value="1"/>
</dbReference>
<evidence type="ECO:0000313" key="2">
    <source>
        <dbReference type="EMBL" id="WRQ86800.1"/>
    </source>
</evidence>
<reference evidence="2 3" key="1">
    <citation type="submission" date="2023-12" db="EMBL/GenBank/DDBJ databases">
        <title>Description of an unclassified Opitutus bacterium of Verrucomicrobiota.</title>
        <authorList>
            <person name="Zhang D.-F."/>
        </authorList>
    </citation>
    <scope>NUCLEOTIDE SEQUENCE [LARGE SCALE GENOMIC DNA]</scope>
    <source>
        <strain evidence="2 3">WL0086</strain>
    </source>
</reference>
<dbReference type="Pfam" id="PF07676">
    <property type="entry name" value="PD40"/>
    <property type="match status" value="2"/>
</dbReference>
<dbReference type="InterPro" id="IPR013783">
    <property type="entry name" value="Ig-like_fold"/>
</dbReference>
<protein>
    <submittedName>
        <fullName evidence="2">Ig-like domain-containing protein</fullName>
    </submittedName>
</protein>
<evidence type="ECO:0000313" key="3">
    <source>
        <dbReference type="Proteomes" id="UP000738431"/>
    </source>
</evidence>
<evidence type="ECO:0000259" key="1">
    <source>
        <dbReference type="SMART" id="SM00089"/>
    </source>
</evidence>
<dbReference type="Pfam" id="PF17957">
    <property type="entry name" value="Big_7"/>
    <property type="match status" value="5"/>
</dbReference>
<dbReference type="InterPro" id="IPR022409">
    <property type="entry name" value="PKD/Chitinase_dom"/>
</dbReference>
<dbReference type="Gene3D" id="2.120.10.30">
    <property type="entry name" value="TolB, C-terminal domain"/>
    <property type="match status" value="1"/>
</dbReference>
<name>A0ABZ1C560_9BACT</name>
<dbReference type="InterPro" id="IPR011659">
    <property type="entry name" value="WD40"/>
</dbReference>
<gene>
    <name evidence="2" type="ORF">K1X11_018465</name>
</gene>
<feature type="domain" description="PKD/Chitinase" evidence="1">
    <location>
        <begin position="857"/>
        <end position="946"/>
    </location>
</feature>
<dbReference type="InterPro" id="IPR011042">
    <property type="entry name" value="6-blade_b-propeller_TolB-like"/>
</dbReference>
<organism evidence="2 3">
    <name type="scientific">Actomonas aquatica</name>
    <dbReference type="NCBI Taxonomy" id="2866162"/>
    <lineage>
        <taxon>Bacteria</taxon>
        <taxon>Pseudomonadati</taxon>
        <taxon>Verrucomicrobiota</taxon>
        <taxon>Opitutia</taxon>
        <taxon>Opitutales</taxon>
        <taxon>Opitutaceae</taxon>
        <taxon>Actomonas</taxon>
    </lineage>
</organism>
<feature type="domain" description="PKD/Chitinase" evidence="1">
    <location>
        <begin position="1045"/>
        <end position="1131"/>
    </location>
</feature>
<feature type="domain" description="PKD/Chitinase" evidence="1">
    <location>
        <begin position="762"/>
        <end position="851"/>
    </location>
</feature>
<dbReference type="RefSeq" id="WP_221030636.1">
    <property type="nucleotide sequence ID" value="NZ_CP139781.1"/>
</dbReference>